<dbReference type="PANTHER" id="PTHR10371:SF3">
    <property type="entry name" value="NADH DEHYDROGENASE [UBIQUINONE] FLAVOPROTEIN 2, MITOCHONDRIAL"/>
    <property type="match status" value="1"/>
</dbReference>
<comment type="cofactor">
    <cofactor evidence="9">
        <name>[2Fe-2S] cluster</name>
        <dbReference type="ChEBI" id="CHEBI:190135"/>
    </cofactor>
</comment>
<dbReference type="Pfam" id="PF01257">
    <property type="entry name" value="2Fe-2S_thioredx"/>
    <property type="match status" value="1"/>
</dbReference>
<proteinExistence type="inferred from homology"/>
<dbReference type="InterPro" id="IPR041921">
    <property type="entry name" value="NuoE_N"/>
</dbReference>
<organism evidence="10 11">
    <name type="scientific">Rhodanobacter caeni</name>
    <dbReference type="NCBI Taxonomy" id="657654"/>
    <lineage>
        <taxon>Bacteria</taxon>
        <taxon>Pseudomonadati</taxon>
        <taxon>Pseudomonadota</taxon>
        <taxon>Gammaproteobacteria</taxon>
        <taxon>Lysobacterales</taxon>
        <taxon>Rhodanobacteraceae</taxon>
        <taxon>Rhodanobacter</taxon>
    </lineage>
</organism>
<dbReference type="NCBIfam" id="NF005725">
    <property type="entry name" value="PRK07539.1-5"/>
    <property type="match status" value="1"/>
</dbReference>
<reference evidence="10 11" key="1">
    <citation type="journal article" date="2019" name="Int. J. Syst. Evol. Microbiol.">
        <title>The Global Catalogue of Microorganisms (GCM) 10K type strain sequencing project: providing services to taxonomists for standard genome sequencing and annotation.</title>
        <authorList>
            <consortium name="The Broad Institute Genomics Platform"/>
            <consortium name="The Broad Institute Genome Sequencing Center for Infectious Disease"/>
            <person name="Wu L."/>
            <person name="Ma J."/>
        </authorList>
    </citation>
    <scope>NUCLEOTIDE SEQUENCE [LARGE SCALE GENOMIC DNA]</scope>
    <source>
        <strain evidence="10 11">JCM 16242</strain>
    </source>
</reference>
<keyword evidence="11" id="KW-1185">Reference proteome</keyword>
<gene>
    <name evidence="10" type="primary">nuoE</name>
    <name evidence="10" type="ORF">GCM10009126_04010</name>
</gene>
<dbReference type="EMBL" id="BAAAFO010000001">
    <property type="protein sequence ID" value="GAA0241564.1"/>
    <property type="molecule type" value="Genomic_DNA"/>
</dbReference>
<dbReference type="Gene3D" id="3.40.30.10">
    <property type="entry name" value="Glutaredoxin"/>
    <property type="match status" value="1"/>
</dbReference>
<evidence type="ECO:0000256" key="5">
    <source>
        <dbReference type="ARBA" id="ARBA00023004"/>
    </source>
</evidence>
<evidence type="ECO:0000313" key="10">
    <source>
        <dbReference type="EMBL" id="GAA0241564.1"/>
    </source>
</evidence>
<comment type="similarity">
    <text evidence="1">Belongs to the complex I 24 kDa subunit family.</text>
</comment>
<dbReference type="PANTHER" id="PTHR10371">
    <property type="entry name" value="NADH DEHYDROGENASE UBIQUINONE FLAVOPROTEIN 2, MITOCHONDRIAL"/>
    <property type="match status" value="1"/>
</dbReference>
<comment type="caution">
    <text evidence="10">The sequence shown here is derived from an EMBL/GenBank/DDBJ whole genome shotgun (WGS) entry which is preliminary data.</text>
</comment>
<keyword evidence="4" id="KW-0479">Metal-binding</keyword>
<dbReference type="InterPro" id="IPR036249">
    <property type="entry name" value="Thioredoxin-like_sf"/>
</dbReference>
<evidence type="ECO:0000256" key="7">
    <source>
        <dbReference type="ARBA" id="ARBA00031580"/>
    </source>
</evidence>
<protein>
    <recommendedName>
        <fullName evidence="2">NADH-quinone oxidoreductase subunit E</fullName>
    </recommendedName>
    <alternativeName>
        <fullName evidence="7">NADH dehydrogenase I subunit E</fullName>
    </alternativeName>
    <alternativeName>
        <fullName evidence="8">NDH-1 subunit E</fullName>
    </alternativeName>
</protein>
<dbReference type="Proteomes" id="UP001500657">
    <property type="component" value="Unassembled WGS sequence"/>
</dbReference>
<evidence type="ECO:0000256" key="3">
    <source>
        <dbReference type="ARBA" id="ARBA00022714"/>
    </source>
</evidence>
<evidence type="ECO:0000256" key="1">
    <source>
        <dbReference type="ARBA" id="ARBA00010643"/>
    </source>
</evidence>
<dbReference type="SUPFAM" id="SSF52833">
    <property type="entry name" value="Thioredoxin-like"/>
    <property type="match status" value="1"/>
</dbReference>
<dbReference type="InterPro" id="IPR042128">
    <property type="entry name" value="NuoE_dom"/>
</dbReference>
<name>A0ABN0U7S3_9GAMM</name>
<sequence>MKATGHFEQVRHVDPTVVLTEQTRHHIDKWVAKFPPDRKRSALIQALFGAQEQNRGFLNDELITAVARYLDVPAIWAYEVASFYSMLETKPVARNNVAICTNISCWLNGAEELVRHCEQKLGIKLGESTADGRVYLKNEEECIAACVYAPAATVNGHYHERLTIEKLDAILDGLTVDGPDHGHAGEAH</sequence>
<dbReference type="PIRSF" id="PIRSF000216">
    <property type="entry name" value="NADH_DH_24kDa"/>
    <property type="match status" value="1"/>
</dbReference>
<evidence type="ECO:0000256" key="8">
    <source>
        <dbReference type="ARBA" id="ARBA00032788"/>
    </source>
</evidence>
<dbReference type="InterPro" id="IPR002023">
    <property type="entry name" value="NuoE-like"/>
</dbReference>
<keyword evidence="6" id="KW-0411">Iron-sulfur</keyword>
<accession>A0ABN0U7S3</accession>
<dbReference type="RefSeq" id="WP_343879635.1">
    <property type="nucleotide sequence ID" value="NZ_BAAAFO010000001.1"/>
</dbReference>
<evidence type="ECO:0000313" key="11">
    <source>
        <dbReference type="Proteomes" id="UP001500657"/>
    </source>
</evidence>
<evidence type="ECO:0000256" key="4">
    <source>
        <dbReference type="ARBA" id="ARBA00022723"/>
    </source>
</evidence>
<dbReference type="NCBIfam" id="TIGR01958">
    <property type="entry name" value="nuoE_fam"/>
    <property type="match status" value="1"/>
</dbReference>
<keyword evidence="3" id="KW-0001">2Fe-2S</keyword>
<evidence type="ECO:0000256" key="2">
    <source>
        <dbReference type="ARBA" id="ARBA00019898"/>
    </source>
</evidence>
<keyword evidence="5" id="KW-0408">Iron</keyword>
<evidence type="ECO:0000256" key="9">
    <source>
        <dbReference type="ARBA" id="ARBA00034078"/>
    </source>
</evidence>
<dbReference type="CDD" id="cd03064">
    <property type="entry name" value="TRX_Fd_NuoE"/>
    <property type="match status" value="1"/>
</dbReference>
<evidence type="ECO:0000256" key="6">
    <source>
        <dbReference type="ARBA" id="ARBA00023014"/>
    </source>
</evidence>
<dbReference type="Gene3D" id="1.10.10.1590">
    <property type="entry name" value="NADH-quinone oxidoreductase subunit E"/>
    <property type="match status" value="1"/>
</dbReference>